<evidence type="ECO:0000256" key="1">
    <source>
        <dbReference type="ARBA" id="ARBA00001936"/>
    </source>
</evidence>
<reference evidence="21" key="1">
    <citation type="submission" date="2017-12" db="EMBL/GenBank/DDBJ databases">
        <authorList>
            <person name="Diaz M."/>
        </authorList>
    </citation>
    <scope>NUCLEOTIDE SEQUENCE [LARGE SCALE GENOMIC DNA]</scope>
    <source>
        <strain evidence="21">FI11154</strain>
    </source>
</reference>
<dbReference type="NCBIfam" id="NF002528">
    <property type="entry name" value="PRK01966.1-4"/>
    <property type="match status" value="1"/>
</dbReference>
<dbReference type="NCBIfam" id="TIGR01205">
    <property type="entry name" value="D_ala_D_alaTIGR"/>
    <property type="match status" value="1"/>
</dbReference>
<organism evidence="20 21">
    <name type="scientific">Ochrobactrum soli</name>
    <dbReference type="NCBI Taxonomy" id="2448455"/>
    <lineage>
        <taxon>Bacteria</taxon>
        <taxon>Pseudomonadati</taxon>
        <taxon>Pseudomonadota</taxon>
        <taxon>Alphaproteobacteria</taxon>
        <taxon>Hyphomicrobiales</taxon>
        <taxon>Brucellaceae</taxon>
        <taxon>Brucella/Ochrobactrum group</taxon>
        <taxon>Ochrobactrum</taxon>
    </lineage>
</organism>
<feature type="active site" evidence="15">
    <location>
        <position position="22"/>
    </location>
</feature>
<dbReference type="EMBL" id="OOFM01000005">
    <property type="protein sequence ID" value="SPL65671.1"/>
    <property type="molecule type" value="Genomic_DNA"/>
</dbReference>
<protein>
    <recommendedName>
        <fullName evidence="14">D-alanine--D-alanine ligase</fullName>
        <ecNumber evidence="14">6.3.2.4</ecNumber>
    </recommendedName>
    <alternativeName>
        <fullName evidence="14">D-Ala-D-Ala ligase</fullName>
    </alternativeName>
    <alternativeName>
        <fullName evidence="14">D-alanylalanine synthetase</fullName>
    </alternativeName>
</protein>
<proteinExistence type="inferred from homology"/>
<dbReference type="EC" id="6.3.2.4" evidence="14"/>
<keyword evidence="11 17" id="KW-0464">Manganese</keyword>
<evidence type="ECO:0000256" key="7">
    <source>
        <dbReference type="ARBA" id="ARBA00022840"/>
    </source>
</evidence>
<feature type="binding site" evidence="16">
    <location>
        <position position="141"/>
    </location>
    <ligand>
        <name>ATP</name>
        <dbReference type="ChEBI" id="CHEBI:30616"/>
    </ligand>
</feature>
<keyword evidence="14" id="KW-0963">Cytoplasm</keyword>
<keyword evidence="4 14" id="KW-0436">Ligase</keyword>
<dbReference type="GO" id="GO:0008716">
    <property type="term" value="F:D-alanine-D-alanine ligase activity"/>
    <property type="evidence" value="ECO:0007669"/>
    <property type="project" value="UniProtKB-UniRule"/>
</dbReference>
<comment type="function">
    <text evidence="2 14">Cell wall formation.</text>
</comment>
<evidence type="ECO:0000256" key="4">
    <source>
        <dbReference type="ARBA" id="ARBA00022598"/>
    </source>
</evidence>
<sequence>MGMTETPNKLRIAVLFGGRSAEHEVSVLSATNVMTALDPAKYEAIPIYVTHEGQWLLASFAGGKLERPEHGTEVSLLPGGKGRAVALPENGLPYELARIDIVFPVLHGLHGEDGSVQGLTEVARVPMAGCGICGSANALDKDIAKRLLSEAGIPVARAMTITRDTVPSFDVLIEALGLPIFIKPARQGSSVGVSKVQTEADYQKALAEGFRHDAKLLAEEFIQGREIECAVLEDENHGLFVSRTGEIVPAESHGFYSYDAKYIDEDGAALKVPAELPADIETELQAVAARAFRALGCDSMARVDFFVTPDMRYLINELNTIPGFTNISMYSKVMAVSGVSYPEVIDRLVAHGLARAARDN</sequence>
<dbReference type="GO" id="GO:0046872">
    <property type="term" value="F:metal ion binding"/>
    <property type="evidence" value="ECO:0007669"/>
    <property type="project" value="UniProtKB-KW"/>
</dbReference>
<dbReference type="Pfam" id="PF01820">
    <property type="entry name" value="Dala_Dala_lig_N"/>
    <property type="match status" value="1"/>
</dbReference>
<keyword evidence="8 17" id="KW-0460">Magnesium</keyword>
<evidence type="ECO:0000256" key="18">
    <source>
        <dbReference type="PROSITE-ProRule" id="PRU00409"/>
    </source>
</evidence>
<comment type="similarity">
    <text evidence="3 14">Belongs to the D-alanine--D-alanine ligase family.</text>
</comment>
<dbReference type="SUPFAM" id="SSF52440">
    <property type="entry name" value="PreATP-grasp domain"/>
    <property type="match status" value="1"/>
</dbReference>
<dbReference type="FunFam" id="3.30.470.20:FF:000008">
    <property type="entry name" value="D-alanine--D-alanine ligase"/>
    <property type="match status" value="1"/>
</dbReference>
<evidence type="ECO:0000256" key="10">
    <source>
        <dbReference type="ARBA" id="ARBA00022984"/>
    </source>
</evidence>
<dbReference type="PANTHER" id="PTHR23132:SF25">
    <property type="entry name" value="D-ALANINE--D-ALANINE LIGASE A"/>
    <property type="match status" value="1"/>
</dbReference>
<comment type="pathway">
    <text evidence="14">Cell wall biogenesis; peptidoglycan biosynthesis.</text>
</comment>
<evidence type="ECO:0000256" key="3">
    <source>
        <dbReference type="ARBA" id="ARBA00010871"/>
    </source>
</evidence>
<keyword evidence="10 14" id="KW-0573">Peptidoglycan synthesis</keyword>
<keyword evidence="5 17" id="KW-0479">Metal-binding</keyword>
<dbReference type="InterPro" id="IPR005905">
    <property type="entry name" value="D_ala_D_ala"/>
</dbReference>
<comment type="cofactor">
    <cofactor evidence="17">
        <name>Mg(2+)</name>
        <dbReference type="ChEBI" id="CHEBI:18420"/>
    </cofactor>
    <cofactor evidence="17">
        <name>Mn(2+)</name>
        <dbReference type="ChEBI" id="CHEBI:29035"/>
    </cofactor>
    <text evidence="17">Binds 2 magnesium or manganese ions per subunit.</text>
</comment>
<dbReference type="GO" id="GO:0008360">
    <property type="term" value="P:regulation of cell shape"/>
    <property type="evidence" value="ECO:0007669"/>
    <property type="project" value="UniProtKB-KW"/>
</dbReference>
<dbReference type="PROSITE" id="PS00844">
    <property type="entry name" value="DALA_DALA_LIGASE_2"/>
    <property type="match status" value="1"/>
</dbReference>
<keyword evidence="12 14" id="KW-0961">Cell wall biogenesis/degradation</keyword>
<feature type="binding site" evidence="16">
    <location>
        <begin position="189"/>
        <end position="190"/>
    </location>
    <ligand>
        <name>ATP</name>
        <dbReference type="ChEBI" id="CHEBI:30616"/>
    </ligand>
</feature>
<dbReference type="SUPFAM" id="SSF56059">
    <property type="entry name" value="Glutathione synthetase ATP-binding domain-like"/>
    <property type="match status" value="1"/>
</dbReference>
<evidence type="ECO:0000256" key="6">
    <source>
        <dbReference type="ARBA" id="ARBA00022741"/>
    </source>
</evidence>
<name>A0A2P9HNM1_9HYPH</name>
<dbReference type="UniPathway" id="UPA00219"/>
<evidence type="ECO:0000256" key="12">
    <source>
        <dbReference type="ARBA" id="ARBA00023316"/>
    </source>
</evidence>
<evidence type="ECO:0000256" key="17">
    <source>
        <dbReference type="PIRSR" id="PIRSR039102-3"/>
    </source>
</evidence>
<dbReference type="GO" id="GO:0009252">
    <property type="term" value="P:peptidoglycan biosynthetic process"/>
    <property type="evidence" value="ECO:0007669"/>
    <property type="project" value="UniProtKB-UniRule"/>
</dbReference>
<feature type="binding site" evidence="16">
    <location>
        <begin position="316"/>
        <end position="317"/>
    </location>
    <ligand>
        <name>ATP</name>
        <dbReference type="ChEBI" id="CHEBI:30616"/>
    </ligand>
</feature>
<dbReference type="PANTHER" id="PTHR23132">
    <property type="entry name" value="D-ALANINE--D-ALANINE LIGASE"/>
    <property type="match status" value="1"/>
</dbReference>
<dbReference type="InterPro" id="IPR011095">
    <property type="entry name" value="Dala_Dala_lig_C"/>
</dbReference>
<dbReference type="HAMAP" id="MF_00047">
    <property type="entry name" value="Dala_Dala_lig"/>
    <property type="match status" value="1"/>
</dbReference>
<keyword evidence="9 14" id="KW-0133">Cell shape</keyword>
<comment type="catalytic activity">
    <reaction evidence="13 14">
        <text>2 D-alanine + ATP = D-alanyl-D-alanine + ADP + phosphate + H(+)</text>
        <dbReference type="Rhea" id="RHEA:11224"/>
        <dbReference type="ChEBI" id="CHEBI:15378"/>
        <dbReference type="ChEBI" id="CHEBI:30616"/>
        <dbReference type="ChEBI" id="CHEBI:43474"/>
        <dbReference type="ChEBI" id="CHEBI:57416"/>
        <dbReference type="ChEBI" id="CHEBI:57822"/>
        <dbReference type="ChEBI" id="CHEBI:456216"/>
        <dbReference type="EC" id="6.3.2.4"/>
    </reaction>
</comment>
<evidence type="ECO:0000256" key="15">
    <source>
        <dbReference type="PIRSR" id="PIRSR039102-1"/>
    </source>
</evidence>
<dbReference type="GO" id="GO:0005829">
    <property type="term" value="C:cytosol"/>
    <property type="evidence" value="ECO:0007669"/>
    <property type="project" value="TreeGrafter"/>
</dbReference>
<accession>A0A2P9HNM1</accession>
<evidence type="ECO:0000256" key="9">
    <source>
        <dbReference type="ARBA" id="ARBA00022960"/>
    </source>
</evidence>
<comment type="cofactor">
    <cofactor evidence="1">
        <name>Mn(2+)</name>
        <dbReference type="ChEBI" id="CHEBI:29035"/>
    </cofactor>
</comment>
<dbReference type="Gene3D" id="3.40.50.20">
    <property type="match status" value="1"/>
</dbReference>
<dbReference type="InterPro" id="IPR000291">
    <property type="entry name" value="D-Ala_lig_Van_CS"/>
</dbReference>
<dbReference type="InterPro" id="IPR011761">
    <property type="entry name" value="ATP-grasp"/>
</dbReference>
<keyword evidence="6 16" id="KW-0547">Nucleotide-binding</keyword>
<keyword evidence="7 18" id="KW-0067">ATP-binding</keyword>
<dbReference type="InterPro" id="IPR011127">
    <property type="entry name" value="Dala_Dala_lig_N"/>
</dbReference>
<feature type="binding site" evidence="16">
    <location>
        <begin position="181"/>
        <end position="183"/>
    </location>
    <ligand>
        <name>ATP</name>
        <dbReference type="ChEBI" id="CHEBI:30616"/>
    </ligand>
</feature>
<evidence type="ECO:0000256" key="11">
    <source>
        <dbReference type="ARBA" id="ARBA00023211"/>
    </source>
</evidence>
<evidence type="ECO:0000313" key="21">
    <source>
        <dbReference type="Proteomes" id="UP000246073"/>
    </source>
</evidence>
<dbReference type="GO" id="GO:0005524">
    <property type="term" value="F:ATP binding"/>
    <property type="evidence" value="ECO:0007669"/>
    <property type="project" value="UniProtKB-UniRule"/>
</dbReference>
<dbReference type="Pfam" id="PF07478">
    <property type="entry name" value="Dala_Dala_lig_C"/>
    <property type="match status" value="1"/>
</dbReference>
<dbReference type="Gene3D" id="3.30.470.20">
    <property type="entry name" value="ATP-grasp fold, B domain"/>
    <property type="match status" value="1"/>
</dbReference>
<feature type="domain" description="ATP-grasp" evidence="19">
    <location>
        <begin position="145"/>
        <end position="350"/>
    </location>
</feature>
<evidence type="ECO:0000256" key="16">
    <source>
        <dbReference type="PIRSR" id="PIRSR039102-2"/>
    </source>
</evidence>
<dbReference type="PROSITE" id="PS00843">
    <property type="entry name" value="DALA_DALA_LIGASE_1"/>
    <property type="match status" value="1"/>
</dbReference>
<feature type="active site" evidence="15">
    <location>
        <position position="328"/>
    </location>
</feature>
<evidence type="ECO:0000256" key="13">
    <source>
        <dbReference type="ARBA" id="ARBA00047614"/>
    </source>
</evidence>
<dbReference type="InterPro" id="IPR013815">
    <property type="entry name" value="ATP_grasp_subdomain_1"/>
</dbReference>
<feature type="active site" evidence="15">
    <location>
        <position position="189"/>
    </location>
</feature>
<comment type="subcellular location">
    <subcellularLocation>
        <location evidence="14">Cytoplasm</location>
    </subcellularLocation>
</comment>
<evidence type="ECO:0000256" key="8">
    <source>
        <dbReference type="ARBA" id="ARBA00022842"/>
    </source>
</evidence>
<evidence type="ECO:0000256" key="2">
    <source>
        <dbReference type="ARBA" id="ARBA00003921"/>
    </source>
</evidence>
<dbReference type="Proteomes" id="UP000246073">
    <property type="component" value="Unassembled WGS sequence"/>
</dbReference>
<evidence type="ECO:0000313" key="20">
    <source>
        <dbReference type="EMBL" id="SPL65671.1"/>
    </source>
</evidence>
<dbReference type="InterPro" id="IPR016185">
    <property type="entry name" value="PreATP-grasp_dom_sf"/>
</dbReference>
<feature type="binding site" evidence="17">
    <location>
        <position position="317"/>
    </location>
    <ligand>
        <name>Mg(2+)</name>
        <dbReference type="ChEBI" id="CHEBI:18420"/>
        <label>1</label>
    </ligand>
</feature>
<evidence type="ECO:0000259" key="19">
    <source>
        <dbReference type="PROSITE" id="PS50975"/>
    </source>
</evidence>
<evidence type="ECO:0000256" key="14">
    <source>
        <dbReference type="HAMAP-Rule" id="MF_00047"/>
    </source>
</evidence>
<dbReference type="PROSITE" id="PS50975">
    <property type="entry name" value="ATP_GRASP"/>
    <property type="match status" value="1"/>
</dbReference>
<dbReference type="GO" id="GO:0071555">
    <property type="term" value="P:cell wall organization"/>
    <property type="evidence" value="ECO:0007669"/>
    <property type="project" value="UniProtKB-KW"/>
</dbReference>
<evidence type="ECO:0000256" key="5">
    <source>
        <dbReference type="ARBA" id="ARBA00022723"/>
    </source>
</evidence>
<feature type="binding site" evidence="17">
    <location>
        <position position="317"/>
    </location>
    <ligand>
        <name>Mg(2+)</name>
        <dbReference type="ChEBI" id="CHEBI:18420"/>
        <label>2</label>
    </ligand>
</feature>
<feature type="binding site" evidence="17">
    <location>
        <position position="304"/>
    </location>
    <ligand>
        <name>Mg(2+)</name>
        <dbReference type="ChEBI" id="CHEBI:18420"/>
        <label>1</label>
    </ligand>
</feature>
<dbReference type="PIRSF" id="PIRSF039102">
    <property type="entry name" value="Ddl/VanB"/>
    <property type="match status" value="1"/>
</dbReference>
<feature type="binding site" evidence="16">
    <location>
        <begin position="219"/>
        <end position="226"/>
    </location>
    <ligand>
        <name>ATP</name>
        <dbReference type="ChEBI" id="CHEBI:30616"/>
    </ligand>
</feature>
<dbReference type="AlphaFoldDB" id="A0A2P9HNM1"/>
<gene>
    <name evidence="14" type="primary">ddl</name>
    <name evidence="20" type="ORF">OHAE_1538</name>
</gene>
<feature type="binding site" evidence="17">
    <location>
        <position position="319"/>
    </location>
    <ligand>
        <name>Mg(2+)</name>
        <dbReference type="ChEBI" id="CHEBI:18420"/>
        <label>2</label>
    </ligand>
</feature>
<dbReference type="Gene3D" id="3.30.1490.20">
    <property type="entry name" value="ATP-grasp fold, A domain"/>
    <property type="match status" value="1"/>
</dbReference>